<evidence type="ECO:0000256" key="3">
    <source>
        <dbReference type="ARBA" id="ARBA00020827"/>
    </source>
</evidence>
<comment type="similarity">
    <text evidence="2">Belongs to the EMC6 family.</text>
</comment>
<organism evidence="9 10">
    <name type="scientific">Batrachochytrium dendrobatidis (strain JAM81 / FGSC 10211)</name>
    <name type="common">Frog chytrid fungus</name>
    <dbReference type="NCBI Taxonomy" id="684364"/>
    <lineage>
        <taxon>Eukaryota</taxon>
        <taxon>Fungi</taxon>
        <taxon>Fungi incertae sedis</taxon>
        <taxon>Chytridiomycota</taxon>
        <taxon>Chytridiomycota incertae sedis</taxon>
        <taxon>Chytridiomycetes</taxon>
        <taxon>Rhizophydiales</taxon>
        <taxon>Rhizophydiales incertae sedis</taxon>
        <taxon>Batrachochytrium</taxon>
    </lineage>
</organism>
<dbReference type="STRING" id="684364.F4NXD1"/>
<dbReference type="FunCoup" id="F4NXD1">
    <property type="interactions" value="193"/>
</dbReference>
<dbReference type="RefSeq" id="XP_006676883.1">
    <property type="nucleotide sequence ID" value="XM_006676820.1"/>
</dbReference>
<dbReference type="InterPro" id="IPR029008">
    <property type="entry name" value="EMC6-like"/>
</dbReference>
<dbReference type="GeneID" id="18242496"/>
<keyword evidence="6 8" id="KW-1133">Transmembrane helix</keyword>
<evidence type="ECO:0000256" key="2">
    <source>
        <dbReference type="ARBA" id="ARBA00009436"/>
    </source>
</evidence>
<evidence type="ECO:0000256" key="7">
    <source>
        <dbReference type="ARBA" id="ARBA00023136"/>
    </source>
</evidence>
<evidence type="ECO:0000256" key="8">
    <source>
        <dbReference type="SAM" id="Phobius"/>
    </source>
</evidence>
<dbReference type="InterPro" id="IPR008504">
    <property type="entry name" value="Emc6"/>
</dbReference>
<name>F4NXD1_BATDJ</name>
<protein>
    <recommendedName>
        <fullName evidence="3">ER membrane protein complex subunit 6</fullName>
    </recommendedName>
</protein>
<gene>
    <name evidence="9" type="ORF">BATDEDRAFT_86585</name>
</gene>
<keyword evidence="7 8" id="KW-0472">Membrane</keyword>
<dbReference type="OMA" id="YPGFLFY"/>
<feature type="transmembrane region" description="Helical" evidence="8">
    <location>
        <begin position="90"/>
        <end position="109"/>
    </location>
</feature>
<evidence type="ECO:0000313" key="10">
    <source>
        <dbReference type="Proteomes" id="UP000007241"/>
    </source>
</evidence>
<dbReference type="EMBL" id="GL882880">
    <property type="protein sequence ID" value="EGF82334.1"/>
    <property type="molecule type" value="Genomic_DNA"/>
</dbReference>
<dbReference type="AlphaFoldDB" id="F4NXD1"/>
<keyword evidence="4 8" id="KW-0812">Transmembrane</keyword>
<keyword evidence="5" id="KW-0256">Endoplasmic reticulum</keyword>
<dbReference type="PANTHER" id="PTHR20994">
    <property type="entry name" value="ER MEMBRANE PROTEIN COMPLEX SUBUNIT 6"/>
    <property type="match status" value="1"/>
</dbReference>
<dbReference type="InParanoid" id="F4NXD1"/>
<comment type="subcellular location">
    <subcellularLocation>
        <location evidence="1">Endoplasmic reticulum membrane</location>
        <topology evidence="1">Multi-pass membrane protein</topology>
    </subcellularLocation>
</comment>
<dbReference type="GO" id="GO:0072546">
    <property type="term" value="C:EMC complex"/>
    <property type="evidence" value="ECO:0000318"/>
    <property type="project" value="GO_Central"/>
</dbReference>
<accession>F4NXD1</accession>
<feature type="transmembrane region" description="Helical" evidence="8">
    <location>
        <begin position="50"/>
        <end position="70"/>
    </location>
</feature>
<evidence type="ECO:0000256" key="5">
    <source>
        <dbReference type="ARBA" id="ARBA00022824"/>
    </source>
</evidence>
<dbReference type="GO" id="GO:0000045">
    <property type="term" value="P:autophagosome assembly"/>
    <property type="evidence" value="ECO:0000318"/>
    <property type="project" value="GO_Central"/>
</dbReference>
<keyword evidence="10" id="KW-1185">Reference proteome</keyword>
<sequence>MAQQGQPEVQQVPNMSIETVQYNFKVIDHTRSSLALFSGAAAGILGLQGLYGFLFYLAVSLFMSLLHFFYSTGMKPEVYLPTGLQVWTQSVYANLSSYVLFWTLFYGLIHVYE</sequence>
<evidence type="ECO:0000256" key="4">
    <source>
        <dbReference type="ARBA" id="ARBA00022692"/>
    </source>
</evidence>
<reference evidence="9 10" key="1">
    <citation type="submission" date="2009-12" db="EMBL/GenBank/DDBJ databases">
        <title>The draft genome of Batrachochytrium dendrobatidis.</title>
        <authorList>
            <consortium name="US DOE Joint Genome Institute (JGI-PGF)"/>
            <person name="Kuo A."/>
            <person name="Salamov A."/>
            <person name="Schmutz J."/>
            <person name="Lucas S."/>
            <person name="Pitluck S."/>
            <person name="Rosenblum E."/>
            <person name="Stajich J."/>
            <person name="Eisen M."/>
            <person name="Grigoriev I.V."/>
        </authorList>
    </citation>
    <scope>NUCLEOTIDE SEQUENCE [LARGE SCALE GENOMIC DNA]</scope>
    <source>
        <strain evidence="10">JAM81 / FGSC 10211</strain>
    </source>
</reference>
<dbReference type="PANTHER" id="PTHR20994:SF0">
    <property type="entry name" value="ER MEMBRANE PROTEIN COMPLEX SUBUNIT 6"/>
    <property type="match status" value="1"/>
</dbReference>
<dbReference type="Proteomes" id="UP000007241">
    <property type="component" value="Unassembled WGS sequence"/>
</dbReference>
<dbReference type="HOGENOM" id="CLU_110781_4_0_1"/>
<proteinExistence type="inferred from homology"/>
<evidence type="ECO:0000313" key="9">
    <source>
        <dbReference type="EMBL" id="EGF82334.1"/>
    </source>
</evidence>
<dbReference type="OrthoDB" id="16510at2759"/>
<evidence type="ECO:0000256" key="1">
    <source>
        <dbReference type="ARBA" id="ARBA00004477"/>
    </source>
</evidence>
<evidence type="ECO:0000256" key="6">
    <source>
        <dbReference type="ARBA" id="ARBA00022989"/>
    </source>
</evidence>
<dbReference type="Pfam" id="PF07019">
    <property type="entry name" value="EMC6"/>
    <property type="match status" value="1"/>
</dbReference>